<dbReference type="PANTHER" id="PTHR20908:SF4">
    <property type="entry name" value="SI:DKEY-5I3.5"/>
    <property type="match status" value="1"/>
</dbReference>
<evidence type="ECO:0000313" key="1">
    <source>
        <dbReference type="Ensembl" id="ENSATEP00000048896.1"/>
    </source>
</evidence>
<reference evidence="1" key="3">
    <citation type="submission" date="2025-09" db="UniProtKB">
        <authorList>
            <consortium name="Ensembl"/>
        </authorList>
    </citation>
    <scope>IDENTIFICATION</scope>
</reference>
<dbReference type="Pfam" id="PF05705">
    <property type="entry name" value="DUF829"/>
    <property type="match status" value="1"/>
</dbReference>
<dbReference type="Ensembl" id="ENSATET00000062947.2">
    <property type="protein sequence ID" value="ENSATEP00000048896.1"/>
    <property type="gene ID" value="ENSATEG00000028287.2"/>
</dbReference>
<evidence type="ECO:0000313" key="2">
    <source>
        <dbReference type="Proteomes" id="UP000265040"/>
    </source>
</evidence>
<dbReference type="InterPro" id="IPR029058">
    <property type="entry name" value="AB_hydrolase_fold"/>
</dbReference>
<reference evidence="1" key="1">
    <citation type="submission" date="2021-04" db="EMBL/GenBank/DDBJ databases">
        <authorList>
            <consortium name="Wellcome Sanger Institute Data Sharing"/>
        </authorList>
    </citation>
    <scope>NUCLEOTIDE SEQUENCE [LARGE SCALE GENOMIC DNA]</scope>
</reference>
<dbReference type="InParanoid" id="A0A7N6AJN0"/>
<name>A0A7N6AJN0_ANATE</name>
<accession>A0A7N6AJN0</accession>
<organism evidence="1 2">
    <name type="scientific">Anabas testudineus</name>
    <name type="common">Climbing perch</name>
    <name type="synonym">Anthias testudineus</name>
    <dbReference type="NCBI Taxonomy" id="64144"/>
    <lineage>
        <taxon>Eukaryota</taxon>
        <taxon>Metazoa</taxon>
        <taxon>Chordata</taxon>
        <taxon>Craniata</taxon>
        <taxon>Vertebrata</taxon>
        <taxon>Euteleostomi</taxon>
        <taxon>Actinopterygii</taxon>
        <taxon>Neopterygii</taxon>
        <taxon>Teleostei</taxon>
        <taxon>Neoteleostei</taxon>
        <taxon>Acanthomorphata</taxon>
        <taxon>Anabantaria</taxon>
        <taxon>Anabantiformes</taxon>
        <taxon>Anabantoidei</taxon>
        <taxon>Anabantidae</taxon>
        <taxon>Anabas</taxon>
    </lineage>
</organism>
<dbReference type="GO" id="GO:0017171">
    <property type="term" value="F:serine hydrolase activity"/>
    <property type="evidence" value="ECO:0007669"/>
    <property type="project" value="TreeGrafter"/>
</dbReference>
<dbReference type="SUPFAM" id="SSF53474">
    <property type="entry name" value="alpha/beta-Hydrolases"/>
    <property type="match status" value="1"/>
</dbReference>
<sequence length="281" mass="32021">MLARTALSRGIIAHRLGKNVTLYTNELASPASGPQTQTSEAHKPLMLMLPWLGSRPQAVAKYCEIYFCTGFDVLVVESEVQQFLWPRWGLEHGKKLLELLESERFVSRPLLVHAFSIGGYTFAQLLIHVSQNTEKYQSLTKRIKGQIYDSLVVGSVENMAIGLGKTVFPRWETLVKQVSLLYFGLFKQQTVDYFNASIEVFWKTPVTAPAVFFFCENDAFSDAQSMEEVIDYWRKHGIDVTSKKWQDSTHAGHLKRHPEEYLSTLHIFLQSISMAPLKAKM</sequence>
<dbReference type="Proteomes" id="UP000265040">
    <property type="component" value="Chromosome 6"/>
</dbReference>
<dbReference type="GeneTree" id="ENSGT00530000064743"/>
<dbReference type="OMA" id="TVFPRWE"/>
<dbReference type="Gene3D" id="3.40.50.1820">
    <property type="entry name" value="alpha/beta hydrolase"/>
    <property type="match status" value="1"/>
</dbReference>
<dbReference type="InterPro" id="IPR008547">
    <property type="entry name" value="DUF829_TMEM53"/>
</dbReference>
<reference evidence="1" key="2">
    <citation type="submission" date="2025-08" db="UniProtKB">
        <authorList>
            <consortium name="Ensembl"/>
        </authorList>
    </citation>
    <scope>IDENTIFICATION</scope>
</reference>
<dbReference type="PANTHER" id="PTHR20908">
    <property type="entry name" value="LD15586P"/>
    <property type="match status" value="1"/>
</dbReference>
<proteinExistence type="predicted"/>
<dbReference type="RefSeq" id="XP_026222223.1">
    <property type="nucleotide sequence ID" value="XM_026366438.1"/>
</dbReference>
<dbReference type="AlphaFoldDB" id="A0A7N6AJN0"/>
<protein>
    <submittedName>
        <fullName evidence="1">Uncharacterized protein</fullName>
    </submittedName>
</protein>
<dbReference type="OrthoDB" id="77878at2759"/>
<keyword evidence="2" id="KW-1185">Reference proteome</keyword>
<dbReference type="GeneID" id="113166348"/>